<feature type="region of interest" description="Disordered" evidence="11">
    <location>
        <begin position="1"/>
        <end position="76"/>
    </location>
</feature>
<evidence type="ECO:0000256" key="8">
    <source>
        <dbReference type="ARBA" id="ARBA00023242"/>
    </source>
</evidence>
<dbReference type="FunFam" id="1.10.10.60:FF:000229">
    <property type="entry name" value="Homeobox-leucine zipper protein HDG1"/>
    <property type="match status" value="1"/>
</dbReference>
<evidence type="ECO:0000256" key="5">
    <source>
        <dbReference type="ARBA" id="ARBA00023125"/>
    </source>
</evidence>
<comment type="caution">
    <text evidence="14">The sequence shown here is derived from an EMBL/GenBank/DDBJ whole genome shotgun (WGS) entry which is preliminary data.</text>
</comment>
<dbReference type="PANTHER" id="PTHR45654:SF77">
    <property type="entry name" value="HOMEOBOX-LEUCINE ZIPPER PROTEIN MERISTEM L1"/>
    <property type="match status" value="1"/>
</dbReference>
<dbReference type="InterPro" id="IPR001356">
    <property type="entry name" value="HD"/>
</dbReference>
<gene>
    <name evidence="14" type="ORF">ACH5RR_017899</name>
</gene>
<dbReference type="EMBL" id="JBJUIK010000008">
    <property type="protein sequence ID" value="KAL3519750.1"/>
    <property type="molecule type" value="Genomic_DNA"/>
</dbReference>
<dbReference type="GO" id="GO:0003677">
    <property type="term" value="F:DNA binding"/>
    <property type="evidence" value="ECO:0007669"/>
    <property type="project" value="UniProtKB-UniRule"/>
</dbReference>
<dbReference type="InterPro" id="IPR057993">
    <property type="entry name" value="HD-Zip_IV_C"/>
</dbReference>
<dbReference type="AlphaFoldDB" id="A0ABD2ZNI9"/>
<dbReference type="InterPro" id="IPR017970">
    <property type="entry name" value="Homeobox_CS"/>
</dbReference>
<keyword evidence="15" id="KW-1185">Reference proteome</keyword>
<evidence type="ECO:0000259" key="12">
    <source>
        <dbReference type="PROSITE" id="PS50071"/>
    </source>
</evidence>
<evidence type="ECO:0000256" key="9">
    <source>
        <dbReference type="PROSITE-ProRule" id="PRU00108"/>
    </source>
</evidence>
<dbReference type="PROSITE" id="PS50071">
    <property type="entry name" value="HOMEOBOX_2"/>
    <property type="match status" value="1"/>
</dbReference>
<dbReference type="InterPro" id="IPR042160">
    <property type="entry name" value="HD-Zip_IV"/>
</dbReference>
<dbReference type="PROSITE" id="PS00027">
    <property type="entry name" value="HOMEOBOX_1"/>
    <property type="match status" value="1"/>
</dbReference>
<dbReference type="Proteomes" id="UP001630127">
    <property type="component" value="Unassembled WGS sequence"/>
</dbReference>
<evidence type="ECO:0000313" key="15">
    <source>
        <dbReference type="Proteomes" id="UP001630127"/>
    </source>
</evidence>
<evidence type="ECO:0000256" key="2">
    <source>
        <dbReference type="ARBA" id="ARBA00006789"/>
    </source>
</evidence>
<keyword evidence="4" id="KW-0175">Coiled coil</keyword>
<keyword evidence="6 9" id="KW-0371">Homeobox</keyword>
<keyword evidence="3" id="KW-0805">Transcription regulation</keyword>
<dbReference type="GO" id="GO:0005634">
    <property type="term" value="C:nucleus"/>
    <property type="evidence" value="ECO:0007669"/>
    <property type="project" value="UniProtKB-SubCell"/>
</dbReference>
<protein>
    <submittedName>
        <fullName evidence="14">Uncharacterized protein</fullName>
    </submittedName>
</protein>
<sequence>MPSTTMLGEFPMVIEGAENKEQVSPKDGEVSPTNVIANRSHDDISYEELENKSNSENKDNNPTDDPSCSGHKRKHCNRHTPYQINELEAFFKECSYPNVKQRKEISRHLGLEPLQVKFWFQNKRVHMRTHLEHVDNARLKEENEQLHATNIKLREAFTKGYCFTCGNPQGTTNRFLNENQLRMENSRLKNKIARMTSLVANYVGKPYANKTFPSSSIIPSNYVNLDTVALRKGQQEITDFEKSTAIEISISAMEELIRMVEIESPLWISTMDDRKNFLNEDAYYNMFSKAIELKPAGFNIEASKETVVVLMNHLNLVEVFMDMDKWLSIFANIISRGLVLEVISTGSEHGNFDGTLQMITWVEHVIVQDEGDNYLGKPFVELSLAFGAQRWLSILARQCERLTGEMMINFSLDDIDTVLITPEGRKNILKLSEKMVIGFCGGVTSSTAQAWLKQSKNAIGQIRIMTKKKLNDLIKPFGVVLSVTTSFWLPVTHKLVFDFLRDVNNLAKWDALFNFGDIQEMFHISNVNKVGNFVSLSRVANSSQGNMLILQECCTHPTGSYIVYAPVDELTINLLLAGGNPDHVAILPSGFTIYPCGPIPAFHDTTAQKVARNVGSLVTVAFQILVDYVPTTKISVSSISIINNLIKCTSQKMIAALSTLCNP</sequence>
<evidence type="ECO:0000256" key="6">
    <source>
        <dbReference type="ARBA" id="ARBA00023155"/>
    </source>
</evidence>
<dbReference type="SUPFAM" id="SSF55961">
    <property type="entry name" value="Bet v1-like"/>
    <property type="match status" value="2"/>
</dbReference>
<dbReference type="InterPro" id="IPR002913">
    <property type="entry name" value="START_lipid-bd_dom"/>
</dbReference>
<evidence type="ECO:0000313" key="14">
    <source>
        <dbReference type="EMBL" id="KAL3519750.1"/>
    </source>
</evidence>
<evidence type="ECO:0000256" key="3">
    <source>
        <dbReference type="ARBA" id="ARBA00023015"/>
    </source>
</evidence>
<feature type="DNA-binding region" description="Homeobox" evidence="9">
    <location>
        <begin position="72"/>
        <end position="131"/>
    </location>
</feature>
<feature type="domain" description="START" evidence="13">
    <location>
        <begin position="238"/>
        <end position="348"/>
    </location>
</feature>
<evidence type="ECO:0000259" key="13">
    <source>
        <dbReference type="PROSITE" id="PS50848"/>
    </source>
</evidence>
<feature type="domain" description="Homeobox" evidence="12">
    <location>
        <begin position="70"/>
        <end position="130"/>
    </location>
</feature>
<dbReference type="CDD" id="cd00086">
    <property type="entry name" value="homeodomain"/>
    <property type="match status" value="1"/>
</dbReference>
<organism evidence="14 15">
    <name type="scientific">Cinchona calisaya</name>
    <dbReference type="NCBI Taxonomy" id="153742"/>
    <lineage>
        <taxon>Eukaryota</taxon>
        <taxon>Viridiplantae</taxon>
        <taxon>Streptophyta</taxon>
        <taxon>Embryophyta</taxon>
        <taxon>Tracheophyta</taxon>
        <taxon>Spermatophyta</taxon>
        <taxon>Magnoliopsida</taxon>
        <taxon>eudicotyledons</taxon>
        <taxon>Gunneridae</taxon>
        <taxon>Pentapetalae</taxon>
        <taxon>asterids</taxon>
        <taxon>lamiids</taxon>
        <taxon>Gentianales</taxon>
        <taxon>Rubiaceae</taxon>
        <taxon>Cinchonoideae</taxon>
        <taxon>Cinchoneae</taxon>
        <taxon>Cinchona</taxon>
    </lineage>
</organism>
<dbReference type="PROSITE" id="PS50848">
    <property type="entry name" value="START"/>
    <property type="match status" value="1"/>
</dbReference>
<dbReference type="SUPFAM" id="SSF46689">
    <property type="entry name" value="Homeodomain-like"/>
    <property type="match status" value="1"/>
</dbReference>
<evidence type="ECO:0000256" key="11">
    <source>
        <dbReference type="SAM" id="MobiDB-lite"/>
    </source>
</evidence>
<evidence type="ECO:0000256" key="1">
    <source>
        <dbReference type="ARBA" id="ARBA00004123"/>
    </source>
</evidence>
<proteinExistence type="inferred from homology"/>
<evidence type="ECO:0000256" key="4">
    <source>
        <dbReference type="ARBA" id="ARBA00023054"/>
    </source>
</evidence>
<dbReference type="Pfam" id="PF00046">
    <property type="entry name" value="Homeodomain"/>
    <property type="match status" value="1"/>
</dbReference>
<reference evidence="14 15" key="1">
    <citation type="submission" date="2024-11" db="EMBL/GenBank/DDBJ databases">
        <title>A near-complete genome assembly of Cinchona calisaya.</title>
        <authorList>
            <person name="Lian D.C."/>
            <person name="Zhao X.W."/>
            <person name="Wei L."/>
        </authorList>
    </citation>
    <scope>NUCLEOTIDE SEQUENCE [LARGE SCALE GENOMIC DNA]</scope>
    <source>
        <tissue evidence="14">Nenye</tissue>
    </source>
</reference>
<dbReference type="Pfam" id="PF01852">
    <property type="entry name" value="START"/>
    <property type="match status" value="1"/>
</dbReference>
<evidence type="ECO:0000256" key="7">
    <source>
        <dbReference type="ARBA" id="ARBA00023163"/>
    </source>
</evidence>
<feature type="compositionally biased region" description="Basic and acidic residues" evidence="11">
    <location>
        <begin position="39"/>
        <end position="61"/>
    </location>
</feature>
<dbReference type="PANTHER" id="PTHR45654">
    <property type="entry name" value="HOMEOBOX-LEUCINE ZIPPER PROTEIN MERISTEM L1"/>
    <property type="match status" value="1"/>
</dbReference>
<comment type="similarity">
    <text evidence="2">Belongs to the HD-ZIP homeobox family. Class IV subfamily.</text>
</comment>
<dbReference type="SMART" id="SM00389">
    <property type="entry name" value="HOX"/>
    <property type="match status" value="1"/>
</dbReference>
<keyword evidence="7" id="KW-0804">Transcription</keyword>
<dbReference type="Pfam" id="PF25797">
    <property type="entry name" value="PDF2_C"/>
    <property type="match status" value="1"/>
</dbReference>
<evidence type="ECO:0000256" key="10">
    <source>
        <dbReference type="RuleBase" id="RU000682"/>
    </source>
</evidence>
<dbReference type="InterPro" id="IPR009057">
    <property type="entry name" value="Homeodomain-like_sf"/>
</dbReference>
<keyword evidence="5 9" id="KW-0238">DNA-binding</keyword>
<dbReference type="Gene3D" id="1.10.10.60">
    <property type="entry name" value="Homeodomain-like"/>
    <property type="match status" value="1"/>
</dbReference>
<accession>A0ABD2ZNI9</accession>
<feature type="compositionally biased region" description="Basic and acidic residues" evidence="11">
    <location>
        <begin position="17"/>
        <end position="29"/>
    </location>
</feature>
<keyword evidence="8 9" id="KW-0539">Nucleus</keyword>
<name>A0ABD2ZNI9_9GENT</name>
<comment type="subcellular location">
    <subcellularLocation>
        <location evidence="1 9 10">Nucleus</location>
    </subcellularLocation>
</comment>